<feature type="chain" id="PRO_5042105229" description="Chitin-binding type-4 domain-containing protein" evidence="8">
    <location>
        <begin position="19"/>
        <end position="324"/>
    </location>
</feature>
<reference evidence="10" key="1">
    <citation type="submission" date="2020-05" db="EMBL/GenBank/DDBJ databases">
        <title>Phylogenomic resolution of chytrid fungi.</title>
        <authorList>
            <person name="Stajich J.E."/>
            <person name="Amses K."/>
            <person name="Simmons R."/>
            <person name="Seto K."/>
            <person name="Myers J."/>
            <person name="Bonds A."/>
            <person name="Quandt C.A."/>
            <person name="Barry K."/>
            <person name="Liu P."/>
            <person name="Grigoriev I."/>
            <person name="Longcore J.E."/>
            <person name="James T.Y."/>
        </authorList>
    </citation>
    <scope>NUCLEOTIDE SEQUENCE</scope>
    <source>
        <strain evidence="10">JEL0379</strain>
    </source>
</reference>
<feature type="domain" description="Chitin-binding type-4" evidence="9">
    <location>
        <begin position="19"/>
        <end position="184"/>
    </location>
</feature>
<dbReference type="Pfam" id="PF03067">
    <property type="entry name" value="LPMO_10"/>
    <property type="match status" value="1"/>
</dbReference>
<keyword evidence="4" id="KW-1015">Disulfide bond</keyword>
<accession>A0AAD5TGK4</accession>
<dbReference type="PANTHER" id="PTHR36575">
    <property type="entry name" value="BINDING PROTEIN, PUTATIVE (AFU_ORTHOLOGUE AFUA_1G14430)-RELATED"/>
    <property type="match status" value="1"/>
</dbReference>
<keyword evidence="8" id="KW-0732">Signal</keyword>
<feature type="compositionally biased region" description="Low complexity" evidence="7">
    <location>
        <begin position="233"/>
        <end position="259"/>
    </location>
</feature>
<dbReference type="GO" id="GO:0046872">
    <property type="term" value="F:metal ion binding"/>
    <property type="evidence" value="ECO:0007669"/>
    <property type="project" value="UniProtKB-KW"/>
</dbReference>
<proteinExistence type="inferred from homology"/>
<dbReference type="Proteomes" id="UP001212152">
    <property type="component" value="Unassembled WGS sequence"/>
</dbReference>
<evidence type="ECO:0000313" key="11">
    <source>
        <dbReference type="Proteomes" id="UP001212152"/>
    </source>
</evidence>
<gene>
    <name evidence="10" type="ORF">HDU87_001718</name>
</gene>
<evidence type="ECO:0000256" key="5">
    <source>
        <dbReference type="ARBA" id="ARBA00023180"/>
    </source>
</evidence>
<evidence type="ECO:0000256" key="4">
    <source>
        <dbReference type="ARBA" id="ARBA00023157"/>
    </source>
</evidence>
<feature type="compositionally biased region" description="Pro residues" evidence="7">
    <location>
        <begin position="212"/>
        <end position="232"/>
    </location>
</feature>
<evidence type="ECO:0000259" key="9">
    <source>
        <dbReference type="Pfam" id="PF03067"/>
    </source>
</evidence>
<keyword evidence="11" id="KW-1185">Reference proteome</keyword>
<name>A0AAD5TGK4_9FUNG</name>
<dbReference type="AlphaFoldDB" id="A0AAD5TGK4"/>
<dbReference type="InterPro" id="IPR052282">
    <property type="entry name" value="Starch-active_LPMO"/>
</dbReference>
<evidence type="ECO:0000256" key="2">
    <source>
        <dbReference type="ARBA" id="ARBA00022723"/>
    </source>
</evidence>
<comment type="cofactor">
    <cofactor evidence="1">
        <name>Cu(2+)</name>
        <dbReference type="ChEBI" id="CHEBI:29036"/>
    </cofactor>
</comment>
<evidence type="ECO:0000256" key="6">
    <source>
        <dbReference type="ARBA" id="ARBA00034311"/>
    </source>
</evidence>
<evidence type="ECO:0000313" key="10">
    <source>
        <dbReference type="EMBL" id="KAJ3167229.1"/>
    </source>
</evidence>
<comment type="similarity">
    <text evidence="6">Belongs to the polysaccharide monooxygenase AA13 family.</text>
</comment>
<evidence type="ECO:0000256" key="3">
    <source>
        <dbReference type="ARBA" id="ARBA00023008"/>
    </source>
</evidence>
<organism evidence="10 11">
    <name type="scientific">Geranomyces variabilis</name>
    <dbReference type="NCBI Taxonomy" id="109894"/>
    <lineage>
        <taxon>Eukaryota</taxon>
        <taxon>Fungi</taxon>
        <taxon>Fungi incertae sedis</taxon>
        <taxon>Chytridiomycota</taxon>
        <taxon>Chytridiomycota incertae sedis</taxon>
        <taxon>Chytridiomycetes</taxon>
        <taxon>Spizellomycetales</taxon>
        <taxon>Powellomycetaceae</taxon>
        <taxon>Geranomyces</taxon>
    </lineage>
</organism>
<feature type="signal peptide" evidence="8">
    <location>
        <begin position="1"/>
        <end position="18"/>
    </location>
</feature>
<dbReference type="EMBL" id="JADGJQ010000146">
    <property type="protein sequence ID" value="KAJ3167229.1"/>
    <property type="molecule type" value="Genomic_DNA"/>
</dbReference>
<dbReference type="PANTHER" id="PTHR36575:SF2">
    <property type="entry name" value="CHITIN-BINDING TYPE-4 DOMAIN-CONTAINING PROTEIN-RELATED"/>
    <property type="match status" value="1"/>
</dbReference>
<protein>
    <recommendedName>
        <fullName evidence="9">Chitin-binding type-4 domain-containing protein</fullName>
    </recommendedName>
</protein>
<keyword evidence="2" id="KW-0479">Metal-binding</keyword>
<evidence type="ECO:0000256" key="1">
    <source>
        <dbReference type="ARBA" id="ARBA00001973"/>
    </source>
</evidence>
<feature type="region of interest" description="Disordered" evidence="7">
    <location>
        <begin position="187"/>
        <end position="259"/>
    </location>
</feature>
<evidence type="ECO:0000256" key="7">
    <source>
        <dbReference type="SAM" id="MobiDB-lite"/>
    </source>
</evidence>
<dbReference type="InterPro" id="IPR004302">
    <property type="entry name" value="Cellulose/chitin-bd_N"/>
</dbReference>
<keyword evidence="3" id="KW-0186">Copper</keyword>
<feature type="compositionally biased region" description="Low complexity" evidence="7">
    <location>
        <begin position="198"/>
        <end position="211"/>
    </location>
</feature>
<sequence>MHATTFLALALSATGVLGHGFITSPTPRLPGPNYLAACGTTISNTQEADKGGNIQDLLNKRDSGFDPAKCNLWLCKGYQAEAGAPVLGLRPGQVLPIQFDIRAPHTGTANMSVVDLKTNTVIGKELIYFADFASTHHTIPDSNRNFQVTIPDLGNKCAAAGDCTLQFYWDSREANQTYESCIDFTQSGSAAPAPAPEPTTTAEDAPAMTTPAMPPTVPTTPPVIPEAPPAPSPTSIDSAPSETTTPAAPIATPTTAPSTAGRDCTVLVPQCWAATQKCWDDSQAVFASKGVAAGQSAQAVCGKMAEGCQNLNCSWTLTGRKLRA</sequence>
<evidence type="ECO:0000256" key="8">
    <source>
        <dbReference type="SAM" id="SignalP"/>
    </source>
</evidence>
<keyword evidence="5" id="KW-0325">Glycoprotein</keyword>
<comment type="caution">
    <text evidence="10">The sequence shown here is derived from an EMBL/GenBank/DDBJ whole genome shotgun (WGS) entry which is preliminary data.</text>
</comment>